<keyword evidence="3" id="KW-1185">Reference proteome</keyword>
<evidence type="ECO:0000313" key="3">
    <source>
        <dbReference type="Proteomes" id="UP001501326"/>
    </source>
</evidence>
<organism evidence="2 3">
    <name type="scientific">Pedococcus aerophilus</name>
    <dbReference type="NCBI Taxonomy" id="436356"/>
    <lineage>
        <taxon>Bacteria</taxon>
        <taxon>Bacillati</taxon>
        <taxon>Actinomycetota</taxon>
        <taxon>Actinomycetes</taxon>
        <taxon>Micrococcales</taxon>
        <taxon>Intrasporangiaceae</taxon>
        <taxon>Pedococcus</taxon>
    </lineage>
</organism>
<reference evidence="2 3" key="1">
    <citation type="journal article" date="2019" name="Int. J. Syst. Evol. Microbiol.">
        <title>The Global Catalogue of Microorganisms (GCM) 10K type strain sequencing project: providing services to taxonomists for standard genome sequencing and annotation.</title>
        <authorList>
            <consortium name="The Broad Institute Genomics Platform"/>
            <consortium name="The Broad Institute Genome Sequencing Center for Infectious Disease"/>
            <person name="Wu L."/>
            <person name="Ma J."/>
        </authorList>
    </citation>
    <scope>NUCLEOTIDE SEQUENCE [LARGE SCALE GENOMIC DNA]</scope>
    <source>
        <strain evidence="2 3">JCM 16378</strain>
    </source>
</reference>
<name>A0ABN3UUF3_9MICO</name>
<feature type="transmembrane region" description="Helical" evidence="1">
    <location>
        <begin position="43"/>
        <end position="71"/>
    </location>
</feature>
<keyword evidence="1" id="KW-0472">Membrane</keyword>
<proteinExistence type="predicted"/>
<gene>
    <name evidence="2" type="ORF">GCM10009867_30860</name>
</gene>
<keyword evidence="1" id="KW-0812">Transmembrane</keyword>
<feature type="transmembrane region" description="Helical" evidence="1">
    <location>
        <begin position="77"/>
        <end position="96"/>
    </location>
</feature>
<accession>A0ABN3UUF3</accession>
<feature type="transmembrane region" description="Helical" evidence="1">
    <location>
        <begin position="16"/>
        <end position="34"/>
    </location>
</feature>
<keyword evidence="1" id="KW-1133">Transmembrane helix</keyword>
<evidence type="ECO:0000256" key="1">
    <source>
        <dbReference type="SAM" id="Phobius"/>
    </source>
</evidence>
<evidence type="ECO:0000313" key="2">
    <source>
        <dbReference type="EMBL" id="GAA2738642.1"/>
    </source>
</evidence>
<dbReference type="Proteomes" id="UP001501326">
    <property type="component" value="Unassembled WGS sequence"/>
</dbReference>
<feature type="transmembrane region" description="Helical" evidence="1">
    <location>
        <begin position="108"/>
        <end position="135"/>
    </location>
</feature>
<protein>
    <recommendedName>
        <fullName evidence="4">Rod shape-determining protein MreD</fullName>
    </recommendedName>
</protein>
<dbReference type="EMBL" id="BAAARN010000004">
    <property type="protein sequence ID" value="GAA2738642.1"/>
    <property type="molecule type" value="Genomic_DNA"/>
</dbReference>
<comment type="caution">
    <text evidence="2">The sequence shown here is derived from an EMBL/GenBank/DDBJ whole genome shotgun (WGS) entry which is preliminary data.</text>
</comment>
<evidence type="ECO:0008006" key="4">
    <source>
        <dbReference type="Google" id="ProtNLM"/>
    </source>
</evidence>
<feature type="transmembrane region" description="Helical" evidence="1">
    <location>
        <begin position="141"/>
        <end position="159"/>
    </location>
</feature>
<sequence length="169" mass="16484">MSAAAPLTSGAGRVRVARALALATVAVLAVSVAARTPMLLPDLVLPLVVAGALVGGPVRGSLVGLAAGWLVDLVPPGAVVLGTGALTYAACGLLAGAGRREGLASWPWVAAVGVLASVLLGVAGLLVGVLSGAVVSVADSAVRLVLTAALCALVVPVLVRVEQHLRARS</sequence>
<dbReference type="RefSeq" id="WP_344195053.1">
    <property type="nucleotide sequence ID" value="NZ_BAAARN010000004.1"/>
</dbReference>